<reference evidence="2 3" key="1">
    <citation type="journal article" date="2020" name="BMC Genomics">
        <title>Intraspecific diversification of the crop wild relative Brassica cretica Lam. using demographic model selection.</title>
        <authorList>
            <person name="Kioukis A."/>
            <person name="Michalopoulou V.A."/>
            <person name="Briers L."/>
            <person name="Pirintsos S."/>
            <person name="Studholme D.J."/>
            <person name="Pavlidis P."/>
            <person name="Sarris P.F."/>
        </authorList>
    </citation>
    <scope>NUCLEOTIDE SEQUENCE [LARGE SCALE GENOMIC DNA]</scope>
    <source>
        <strain evidence="3">cv. PFS-1207/04</strain>
    </source>
</reference>
<sequence length="124" mass="14072">MGRNSTSQRSVDVARSLVQGTRKYSENLGRLSESIAVSFLVIYDRGCQIHRPEKRKTTESSTGILNVDSYVVIWPSNFAFHSNLPISETTTGGAERQFHQRDPNSNISKRKDKVTEEEKENKLK</sequence>
<dbReference type="Proteomes" id="UP000266723">
    <property type="component" value="Unassembled WGS sequence"/>
</dbReference>
<keyword evidence="3" id="KW-1185">Reference proteome</keyword>
<feature type="region of interest" description="Disordered" evidence="1">
    <location>
        <begin position="85"/>
        <end position="124"/>
    </location>
</feature>
<protein>
    <submittedName>
        <fullName evidence="2">Uncharacterized protein</fullName>
    </submittedName>
</protein>
<organism evidence="2 3">
    <name type="scientific">Brassica cretica</name>
    <name type="common">Mustard</name>
    <dbReference type="NCBI Taxonomy" id="69181"/>
    <lineage>
        <taxon>Eukaryota</taxon>
        <taxon>Viridiplantae</taxon>
        <taxon>Streptophyta</taxon>
        <taxon>Embryophyta</taxon>
        <taxon>Tracheophyta</taxon>
        <taxon>Spermatophyta</taxon>
        <taxon>Magnoliopsida</taxon>
        <taxon>eudicotyledons</taxon>
        <taxon>Gunneridae</taxon>
        <taxon>Pentapetalae</taxon>
        <taxon>rosids</taxon>
        <taxon>malvids</taxon>
        <taxon>Brassicales</taxon>
        <taxon>Brassicaceae</taxon>
        <taxon>Brassiceae</taxon>
        <taxon>Brassica</taxon>
    </lineage>
</organism>
<feature type="compositionally biased region" description="Basic and acidic residues" evidence="1">
    <location>
        <begin position="113"/>
        <end position="124"/>
    </location>
</feature>
<proteinExistence type="predicted"/>
<evidence type="ECO:0000256" key="1">
    <source>
        <dbReference type="SAM" id="MobiDB-lite"/>
    </source>
</evidence>
<evidence type="ECO:0000313" key="2">
    <source>
        <dbReference type="EMBL" id="KAF3568404.1"/>
    </source>
</evidence>
<accession>A0ABQ7DAC5</accession>
<dbReference type="EMBL" id="QGKV02000759">
    <property type="protein sequence ID" value="KAF3568404.1"/>
    <property type="molecule type" value="Genomic_DNA"/>
</dbReference>
<comment type="caution">
    <text evidence="2">The sequence shown here is derived from an EMBL/GenBank/DDBJ whole genome shotgun (WGS) entry which is preliminary data.</text>
</comment>
<name>A0ABQ7DAC5_BRACR</name>
<evidence type="ECO:0000313" key="3">
    <source>
        <dbReference type="Proteomes" id="UP000266723"/>
    </source>
</evidence>
<gene>
    <name evidence="2" type="ORF">DY000_02015168</name>
</gene>